<evidence type="ECO:0000313" key="2">
    <source>
        <dbReference type="Proteomes" id="UP000198310"/>
    </source>
</evidence>
<accession>A0A238ZYM0</accession>
<reference evidence="2" key="1">
    <citation type="submission" date="2017-06" db="EMBL/GenBank/DDBJ databases">
        <authorList>
            <person name="Varghese N."/>
            <person name="Submissions S."/>
        </authorList>
    </citation>
    <scope>NUCLEOTIDE SEQUENCE [LARGE SCALE GENOMIC DNA]</scope>
    <source>
        <strain evidence="2">DSM 28041</strain>
    </source>
</reference>
<name>A0A238ZYM0_9BACT</name>
<dbReference type="EMBL" id="FZNS01000010">
    <property type="protein sequence ID" value="SNR88485.1"/>
    <property type="molecule type" value="Genomic_DNA"/>
</dbReference>
<sequence length="56" mass="6657">MHRCYTCLHTLERHDVVYDAFVQLVLSPEDWTAWEAGKVQYAPQRQQGAESYYRIP</sequence>
<dbReference type="AlphaFoldDB" id="A0A238ZYM0"/>
<protein>
    <submittedName>
        <fullName evidence="1">Uncharacterized protein</fullName>
    </submittedName>
</protein>
<evidence type="ECO:0000313" key="1">
    <source>
        <dbReference type="EMBL" id="SNR88485.1"/>
    </source>
</evidence>
<dbReference type="Proteomes" id="UP000198310">
    <property type="component" value="Unassembled WGS sequence"/>
</dbReference>
<proteinExistence type="predicted"/>
<keyword evidence="2" id="KW-1185">Reference proteome</keyword>
<gene>
    <name evidence="1" type="ORF">SAMN06269173_11079</name>
</gene>
<organism evidence="1 2">
    <name type="scientific">Hymenobacter mucosus</name>
    <dbReference type="NCBI Taxonomy" id="1411120"/>
    <lineage>
        <taxon>Bacteria</taxon>
        <taxon>Pseudomonadati</taxon>
        <taxon>Bacteroidota</taxon>
        <taxon>Cytophagia</taxon>
        <taxon>Cytophagales</taxon>
        <taxon>Hymenobacteraceae</taxon>
        <taxon>Hymenobacter</taxon>
    </lineage>
</organism>